<comment type="function">
    <text evidence="10">NDH-1 shuttles electrons from NADH, via FMN and iron-sulfur (Fe-S) centers, to quinones in the respiratory chain. The immediate electron acceptor for the enzyme in this species is believed to be ubiquinone. Couples the redox reaction to proton translocation (for every two electrons transferred, four hydrogen ions are translocated across the cytoplasmic membrane), and thus conserves the redox energy in a proton gradient.</text>
</comment>
<comment type="subunit">
    <text evidence="10">NDH-1 is composed of 14 different subunits. Subunits NuoA, H, J, K, L, M, N constitute the membrane sector of the complex.</text>
</comment>
<protein>
    <recommendedName>
        <fullName evidence="10">NADH-quinone oxidoreductase subunit K</fullName>
        <ecNumber evidence="10">7.1.1.-</ecNumber>
    </recommendedName>
    <alternativeName>
        <fullName evidence="10">NADH dehydrogenase I subunit K</fullName>
    </alternativeName>
    <alternativeName>
        <fullName evidence="10">NDH-1 subunit K</fullName>
    </alternativeName>
</protein>
<gene>
    <name evidence="10 11" type="primary">nuoK</name>
    <name evidence="11" type="ORF">GCM10023338_18510</name>
</gene>
<keyword evidence="4 10" id="KW-0812">Transmembrane</keyword>
<keyword evidence="6 10" id="KW-1278">Translocase</keyword>
<proteinExistence type="inferred from homology"/>
<evidence type="ECO:0000256" key="8">
    <source>
        <dbReference type="ARBA" id="ARBA00023027"/>
    </source>
</evidence>
<dbReference type="NCBIfam" id="NF004323">
    <property type="entry name" value="PRK05715.1-5"/>
    <property type="match status" value="1"/>
</dbReference>
<dbReference type="NCBIfam" id="NF004321">
    <property type="entry name" value="PRK05715.1-3"/>
    <property type="match status" value="1"/>
</dbReference>
<dbReference type="Pfam" id="PF00420">
    <property type="entry name" value="Oxidored_q2"/>
    <property type="match status" value="1"/>
</dbReference>
<keyword evidence="12" id="KW-1185">Reference proteome</keyword>
<comment type="similarity">
    <text evidence="2 10">Belongs to the complex I subunit 4L family.</text>
</comment>
<feature type="transmembrane region" description="Helical" evidence="10">
    <location>
        <begin position="71"/>
        <end position="94"/>
    </location>
</feature>
<comment type="caution">
    <text evidence="11">The sequence shown here is derived from an EMBL/GenBank/DDBJ whole genome shotgun (WGS) entry which is preliminary data.</text>
</comment>
<dbReference type="Gene3D" id="1.10.287.3510">
    <property type="match status" value="1"/>
</dbReference>
<feature type="transmembrane region" description="Helical" evidence="10">
    <location>
        <begin position="32"/>
        <end position="51"/>
    </location>
</feature>
<keyword evidence="8 10" id="KW-0520">NAD</keyword>
<evidence type="ECO:0000256" key="4">
    <source>
        <dbReference type="ARBA" id="ARBA00022692"/>
    </source>
</evidence>
<dbReference type="EC" id="7.1.1.-" evidence="10"/>
<dbReference type="HAMAP" id="MF_01456">
    <property type="entry name" value="NDH1_NuoK"/>
    <property type="match status" value="1"/>
</dbReference>
<accession>A0ABP9MV13</accession>
<keyword evidence="5 10" id="KW-0874">Quinone</keyword>
<evidence type="ECO:0000256" key="2">
    <source>
        <dbReference type="ARBA" id="ARBA00010519"/>
    </source>
</evidence>
<keyword evidence="7 10" id="KW-1133">Transmembrane helix</keyword>
<feature type="transmembrane region" description="Helical" evidence="10">
    <location>
        <begin position="6"/>
        <end position="25"/>
    </location>
</feature>
<evidence type="ECO:0000256" key="6">
    <source>
        <dbReference type="ARBA" id="ARBA00022967"/>
    </source>
</evidence>
<keyword evidence="9 10" id="KW-0472">Membrane</keyword>
<keyword evidence="10" id="KW-1003">Cell membrane</keyword>
<sequence length="110" mass="12047">MQLLVTDYIMLASAVFCIGMAGIFINRKNIVVLLMSIELMLLASNILFVAFSKFSGNFLVPTSEDPAGQVFVFFVLAVAAAEVAIGLAILILVYRKRQTINVDEMDELKG</sequence>
<dbReference type="RefSeq" id="WP_077926300.1">
    <property type="nucleotide sequence ID" value="NZ_BAABKE010000006.1"/>
</dbReference>
<name>A0ABP9MV13_9GAMM</name>
<keyword evidence="3 10" id="KW-0813">Transport</keyword>
<reference evidence="12" key="1">
    <citation type="journal article" date="2019" name="Int. J. Syst. Evol. Microbiol.">
        <title>The Global Catalogue of Microorganisms (GCM) 10K type strain sequencing project: providing services to taxonomists for standard genome sequencing and annotation.</title>
        <authorList>
            <consortium name="The Broad Institute Genomics Platform"/>
            <consortium name="The Broad Institute Genome Sequencing Center for Infectious Disease"/>
            <person name="Wu L."/>
            <person name="Ma J."/>
        </authorList>
    </citation>
    <scope>NUCLEOTIDE SEQUENCE [LARGE SCALE GENOMIC DNA]</scope>
    <source>
        <strain evidence="12">JCM 18424</strain>
    </source>
</reference>
<dbReference type="InterPro" id="IPR001133">
    <property type="entry name" value="NADH_UbQ_OxRdtase_chain4L/K"/>
</dbReference>
<evidence type="ECO:0000256" key="5">
    <source>
        <dbReference type="ARBA" id="ARBA00022719"/>
    </source>
</evidence>
<dbReference type="Proteomes" id="UP001500631">
    <property type="component" value="Unassembled WGS sequence"/>
</dbReference>
<dbReference type="NCBIfam" id="NF004320">
    <property type="entry name" value="PRK05715.1-2"/>
    <property type="match status" value="1"/>
</dbReference>
<evidence type="ECO:0000256" key="7">
    <source>
        <dbReference type="ARBA" id="ARBA00022989"/>
    </source>
</evidence>
<dbReference type="PANTHER" id="PTHR11434:SF21">
    <property type="entry name" value="NADH DEHYDROGENASE SUBUNIT 4L-RELATED"/>
    <property type="match status" value="1"/>
</dbReference>
<keyword evidence="10" id="KW-0830">Ubiquinone</keyword>
<evidence type="ECO:0000313" key="12">
    <source>
        <dbReference type="Proteomes" id="UP001500631"/>
    </source>
</evidence>
<comment type="subcellular location">
    <subcellularLocation>
        <location evidence="10">Cell membrane</location>
        <topology evidence="10">Multi-pass membrane protein</topology>
    </subcellularLocation>
    <subcellularLocation>
        <location evidence="1">Membrane</location>
        <topology evidence="1">Multi-pass membrane protein</topology>
    </subcellularLocation>
</comment>
<evidence type="ECO:0000256" key="9">
    <source>
        <dbReference type="ARBA" id="ARBA00023136"/>
    </source>
</evidence>
<evidence type="ECO:0000256" key="3">
    <source>
        <dbReference type="ARBA" id="ARBA00022448"/>
    </source>
</evidence>
<evidence type="ECO:0000256" key="10">
    <source>
        <dbReference type="HAMAP-Rule" id="MF_01456"/>
    </source>
</evidence>
<organism evidence="11 12">
    <name type="scientific">Wohlfahrtiimonas larvae</name>
    <dbReference type="NCBI Taxonomy" id="1157986"/>
    <lineage>
        <taxon>Bacteria</taxon>
        <taxon>Pseudomonadati</taxon>
        <taxon>Pseudomonadota</taxon>
        <taxon>Gammaproteobacteria</taxon>
        <taxon>Cardiobacteriales</taxon>
        <taxon>Ignatzschineriaceae</taxon>
        <taxon>Wohlfahrtiimonas</taxon>
    </lineage>
</organism>
<evidence type="ECO:0000256" key="1">
    <source>
        <dbReference type="ARBA" id="ARBA00004141"/>
    </source>
</evidence>
<dbReference type="PANTHER" id="PTHR11434">
    <property type="entry name" value="NADH-UBIQUINONE OXIDOREDUCTASE SUBUNIT ND4L"/>
    <property type="match status" value="1"/>
</dbReference>
<comment type="catalytic activity">
    <reaction evidence="10">
        <text>a quinone + NADH + 5 H(+)(in) = a quinol + NAD(+) + 4 H(+)(out)</text>
        <dbReference type="Rhea" id="RHEA:57888"/>
        <dbReference type="ChEBI" id="CHEBI:15378"/>
        <dbReference type="ChEBI" id="CHEBI:24646"/>
        <dbReference type="ChEBI" id="CHEBI:57540"/>
        <dbReference type="ChEBI" id="CHEBI:57945"/>
        <dbReference type="ChEBI" id="CHEBI:132124"/>
    </reaction>
</comment>
<dbReference type="InterPro" id="IPR039428">
    <property type="entry name" value="NUOK/Mnh_C1-like"/>
</dbReference>
<evidence type="ECO:0000313" key="11">
    <source>
        <dbReference type="EMBL" id="GAA5101911.1"/>
    </source>
</evidence>
<dbReference type="EMBL" id="BAABKE010000006">
    <property type="protein sequence ID" value="GAA5101911.1"/>
    <property type="molecule type" value="Genomic_DNA"/>
</dbReference>